<keyword evidence="5" id="KW-1185">Reference proteome</keyword>
<keyword evidence="3" id="KW-0341">Growth regulation</keyword>
<evidence type="ECO:0000313" key="5">
    <source>
        <dbReference type="Proteomes" id="UP000806378"/>
    </source>
</evidence>
<comment type="caution">
    <text evidence="4">The sequence shown here is derived from an EMBL/GenBank/DDBJ whole genome shotgun (WGS) entry which is preliminary data.</text>
</comment>
<dbReference type="AlphaFoldDB" id="A0A8T0CTM2"/>
<evidence type="ECO:0000256" key="1">
    <source>
        <dbReference type="ARBA" id="ARBA00006974"/>
    </source>
</evidence>
<name>A0A8T0CTM2_CORYI</name>
<reference evidence="4" key="1">
    <citation type="submission" date="2020-05" db="EMBL/GenBank/DDBJ databases">
        <title>WGS assembly of Corymbia citriodora subspecies variegata.</title>
        <authorList>
            <person name="Barry K."/>
            <person name="Hundley H."/>
            <person name="Shu S."/>
            <person name="Jenkins J."/>
            <person name="Grimwood J."/>
            <person name="Baten A."/>
        </authorList>
    </citation>
    <scope>NUCLEOTIDE SEQUENCE</scope>
    <source>
        <strain evidence="4">CV2-018</strain>
    </source>
</reference>
<dbReference type="OrthoDB" id="1840940at2759"/>
<proteinExistence type="inferred from homology"/>
<dbReference type="InterPro" id="IPR003676">
    <property type="entry name" value="SAUR_fam"/>
</dbReference>
<protein>
    <recommendedName>
        <fullName evidence="6">Small auxin up regulated protein</fullName>
    </recommendedName>
</protein>
<dbReference type="GO" id="GO:0009733">
    <property type="term" value="P:response to auxin"/>
    <property type="evidence" value="ECO:0007669"/>
    <property type="project" value="InterPro"/>
</dbReference>
<evidence type="ECO:0000256" key="3">
    <source>
        <dbReference type="ARBA" id="ARBA00022604"/>
    </source>
</evidence>
<gene>
    <name evidence="4" type="ORF">BT93_L4776</name>
</gene>
<evidence type="ECO:0000313" key="4">
    <source>
        <dbReference type="EMBL" id="KAF7850978.1"/>
    </source>
</evidence>
<accession>A0A8T0CTM2</accession>
<dbReference type="Proteomes" id="UP000806378">
    <property type="component" value="Unassembled WGS sequence"/>
</dbReference>
<comment type="similarity">
    <text evidence="1">Belongs to the ARG7 family.</text>
</comment>
<dbReference type="PANTHER" id="PTHR31929">
    <property type="entry name" value="SAUR-LIKE AUXIN-RESPONSIVE PROTEIN FAMILY-RELATED"/>
    <property type="match status" value="1"/>
</dbReference>
<dbReference type="Gramene" id="rna-gnl|WGS:JABURB|Cocit.L4776.1">
    <property type="protein sequence ID" value="cds-KAF7850978.1"/>
    <property type="gene ID" value="gene-BT93_L4776"/>
</dbReference>
<dbReference type="EMBL" id="MU089570">
    <property type="protein sequence ID" value="KAF7850978.1"/>
    <property type="molecule type" value="Genomic_DNA"/>
</dbReference>
<sequence length="115" mass="13187">MKIKSLNKFFSKLRICGSGKLWACIREEERPVPKDIPKGHLAIYVGEECRRYVIHIALLEHPLFLLLLDQAAEAFDFAAPASRLCIPCNENLFLTVLCCANRGRKPHIHRSWLCL</sequence>
<dbReference type="Pfam" id="PF02519">
    <property type="entry name" value="Auxin_inducible"/>
    <property type="match status" value="1"/>
</dbReference>
<organism evidence="4 5">
    <name type="scientific">Corymbia citriodora subsp. variegata</name>
    <dbReference type="NCBI Taxonomy" id="360336"/>
    <lineage>
        <taxon>Eukaryota</taxon>
        <taxon>Viridiplantae</taxon>
        <taxon>Streptophyta</taxon>
        <taxon>Embryophyta</taxon>
        <taxon>Tracheophyta</taxon>
        <taxon>Spermatophyta</taxon>
        <taxon>Magnoliopsida</taxon>
        <taxon>eudicotyledons</taxon>
        <taxon>Gunneridae</taxon>
        <taxon>Pentapetalae</taxon>
        <taxon>rosids</taxon>
        <taxon>malvids</taxon>
        <taxon>Myrtales</taxon>
        <taxon>Myrtaceae</taxon>
        <taxon>Myrtoideae</taxon>
        <taxon>Eucalypteae</taxon>
        <taxon>Corymbia</taxon>
    </lineage>
</organism>
<keyword evidence="2" id="KW-0217">Developmental protein</keyword>
<evidence type="ECO:0008006" key="6">
    <source>
        <dbReference type="Google" id="ProtNLM"/>
    </source>
</evidence>
<evidence type="ECO:0000256" key="2">
    <source>
        <dbReference type="ARBA" id="ARBA00022473"/>
    </source>
</evidence>